<proteinExistence type="predicted"/>
<evidence type="ECO:0000313" key="3">
    <source>
        <dbReference type="Proteomes" id="UP000434276"/>
    </source>
</evidence>
<keyword evidence="1" id="KW-0732">Signal</keyword>
<gene>
    <name evidence="2" type="ORF">C24_LOCUS17641</name>
</gene>
<organism evidence="2 3">
    <name type="scientific">Arabidopsis thaliana</name>
    <name type="common">Mouse-ear cress</name>
    <dbReference type="NCBI Taxonomy" id="3702"/>
    <lineage>
        <taxon>Eukaryota</taxon>
        <taxon>Viridiplantae</taxon>
        <taxon>Streptophyta</taxon>
        <taxon>Embryophyta</taxon>
        <taxon>Tracheophyta</taxon>
        <taxon>Spermatophyta</taxon>
        <taxon>Magnoliopsida</taxon>
        <taxon>eudicotyledons</taxon>
        <taxon>Gunneridae</taxon>
        <taxon>Pentapetalae</taxon>
        <taxon>rosids</taxon>
        <taxon>malvids</taxon>
        <taxon>Brassicales</taxon>
        <taxon>Brassicaceae</taxon>
        <taxon>Camelineae</taxon>
        <taxon>Arabidopsis</taxon>
    </lineage>
</organism>
<dbReference type="OrthoDB" id="8891264at2759"/>
<feature type="chain" id="PRO_5025025344" description="Serine-threonine/tyrosine-protein kinase catalytic domain-containing protein" evidence="1">
    <location>
        <begin position="25"/>
        <end position="141"/>
    </location>
</feature>
<accession>A0A5S9XRC1</accession>
<reference evidence="2 3" key="1">
    <citation type="submission" date="2019-12" db="EMBL/GenBank/DDBJ databases">
        <authorList>
            <person name="Jiao W.-B."/>
            <person name="Schneeberger K."/>
        </authorList>
    </citation>
    <scope>NUCLEOTIDE SEQUENCE [LARGE SCALE GENOMIC DNA]</scope>
    <source>
        <strain evidence="3">cv. C24</strain>
    </source>
</reference>
<name>A0A5S9XRC1_ARATH</name>
<evidence type="ECO:0008006" key="4">
    <source>
        <dbReference type="Google" id="ProtNLM"/>
    </source>
</evidence>
<dbReference type="AlphaFoldDB" id="A0A5S9XRC1"/>
<evidence type="ECO:0000313" key="2">
    <source>
        <dbReference type="EMBL" id="CAA0394725.1"/>
    </source>
</evidence>
<sequence>MAVPIQQRLTVTLLSLLHLPPTSSFPGPGQFSLLLPPLDPFPKTLPFKRFKIWVLLCDITCKDHRASLHTIACWDALQGSCQKAQYLFPADHMSGVEEVGKIIRNEGTLLAKFQHRNLVRLLGFCLEGRRADTCLEVSPEQ</sequence>
<dbReference type="EMBL" id="CACSHJ010000095">
    <property type="protein sequence ID" value="CAA0394725.1"/>
    <property type="molecule type" value="Genomic_DNA"/>
</dbReference>
<evidence type="ECO:0000256" key="1">
    <source>
        <dbReference type="SAM" id="SignalP"/>
    </source>
</evidence>
<dbReference type="Proteomes" id="UP000434276">
    <property type="component" value="Unassembled WGS sequence"/>
</dbReference>
<protein>
    <recommendedName>
        <fullName evidence="4">Serine-threonine/tyrosine-protein kinase catalytic domain-containing protein</fullName>
    </recommendedName>
</protein>
<dbReference type="Gene3D" id="3.30.200.20">
    <property type="entry name" value="Phosphorylase Kinase, domain 1"/>
    <property type="match status" value="1"/>
</dbReference>
<feature type="signal peptide" evidence="1">
    <location>
        <begin position="1"/>
        <end position="24"/>
    </location>
</feature>